<organism evidence="1 2">
    <name type="scientific">Zobellia galactanivorans (strain DSM 12802 / CCUG 47099 / CIP 106680 / NCIMB 13871 / Dsij)</name>
    <dbReference type="NCBI Taxonomy" id="63186"/>
    <lineage>
        <taxon>Bacteria</taxon>
        <taxon>Pseudomonadati</taxon>
        <taxon>Bacteroidota</taxon>
        <taxon>Flavobacteriia</taxon>
        <taxon>Flavobacteriales</taxon>
        <taxon>Flavobacteriaceae</taxon>
        <taxon>Zobellia</taxon>
    </lineage>
</organism>
<reference evidence="2" key="1">
    <citation type="submission" date="2009-07" db="EMBL/GenBank/DDBJ databases">
        <title>Complete genome sequence of Zobellia galactanivorans Dsij.</title>
        <authorList>
            <consortium name="Genoscope - CEA"/>
        </authorList>
    </citation>
    <scope>NUCLEOTIDE SEQUENCE [LARGE SCALE GENOMIC DNA]</scope>
    <source>
        <strain evidence="2">DSM 12802 / CCUG 47099 / CIP 106680 / NCIMB 13871 / Dsij</strain>
    </source>
</reference>
<dbReference type="KEGG" id="zga:ZOBELLIA_1570"/>
<evidence type="ECO:0000313" key="1">
    <source>
        <dbReference type="EMBL" id="CAZ95625.1"/>
    </source>
</evidence>
<reference evidence="1 2" key="2">
    <citation type="journal article" date="2012" name="Environ. Microbiol.">
        <title>Characterization of the first alginolytic operons in a marine bacterium: from their emergence in marine Flavobacteriia to their independent transfers to marine Proteobacteria and human gut Bacteroides.</title>
        <authorList>
            <person name="Thomas F."/>
            <person name="Barbeyron T."/>
            <person name="Tonon T."/>
            <person name="Genicot S."/>
            <person name="Czjzek M."/>
            <person name="Michel G."/>
        </authorList>
    </citation>
    <scope>NUCLEOTIDE SEQUENCE [LARGE SCALE GENOMIC DNA]</scope>
    <source>
        <strain evidence="2">DSM 12802 / CCUG 47099 / CIP 106680 / NCIMB 13871 / Dsij</strain>
    </source>
</reference>
<protein>
    <submittedName>
        <fullName evidence="1">Uncharacterized protein</fullName>
    </submittedName>
</protein>
<sequence>MKIVPVYLSALMAHILISQLRSYFSPPKIQKTQKA</sequence>
<dbReference type="EMBL" id="FP476056">
    <property type="protein sequence ID" value="CAZ95625.1"/>
    <property type="molecule type" value="Genomic_DNA"/>
</dbReference>
<name>G0LAW8_ZOBGA</name>
<dbReference type="HOGENOM" id="CLU_3368194_0_0_10"/>
<evidence type="ECO:0000313" key="2">
    <source>
        <dbReference type="Proteomes" id="UP000008898"/>
    </source>
</evidence>
<keyword evidence="2" id="KW-1185">Reference proteome</keyword>
<gene>
    <name evidence="1" type="ordered locus">zobellia_1570</name>
</gene>
<dbReference type="AlphaFoldDB" id="G0LAW8"/>
<dbReference type="STRING" id="63186.ZOBELLIA_1570"/>
<dbReference type="Proteomes" id="UP000008898">
    <property type="component" value="Chromosome"/>
</dbReference>
<accession>G0LAW8</accession>
<proteinExistence type="predicted"/>